<sequence length="150" mass="17363">MLNKPEMYWNNVLFADENKINIFGSDRRIMVWRRKNEELNPKNLVGTVKYGGALVWGCMSASGLGNLVFIDGIMNHALYLNILRDNLKLSTQNLGIGNNFVFHQDNDPKHTSLNVRLCCLYNWPQNLKTPPQSPDLNPIEHIWRELEVRL</sequence>
<dbReference type="OrthoDB" id="5988968at2759"/>
<keyword evidence="4" id="KW-1185">Reference proteome</keyword>
<dbReference type="InterPro" id="IPR038717">
    <property type="entry name" value="Tc1-like_DDE_dom"/>
</dbReference>
<protein>
    <submittedName>
        <fullName evidence="2">Transposable element Tc1 transposase</fullName>
    </submittedName>
</protein>
<evidence type="ECO:0000313" key="3">
    <source>
        <dbReference type="EMBL" id="GBL80618.1"/>
    </source>
</evidence>
<dbReference type="InterPro" id="IPR052338">
    <property type="entry name" value="Transposase_5"/>
</dbReference>
<dbReference type="EMBL" id="BGPR01232461">
    <property type="protein sequence ID" value="GBL80510.1"/>
    <property type="molecule type" value="Genomic_DNA"/>
</dbReference>
<organism evidence="2 4">
    <name type="scientific">Araneus ventricosus</name>
    <name type="common">Orbweaver spider</name>
    <name type="synonym">Epeira ventricosa</name>
    <dbReference type="NCBI Taxonomy" id="182803"/>
    <lineage>
        <taxon>Eukaryota</taxon>
        <taxon>Metazoa</taxon>
        <taxon>Ecdysozoa</taxon>
        <taxon>Arthropoda</taxon>
        <taxon>Chelicerata</taxon>
        <taxon>Arachnida</taxon>
        <taxon>Araneae</taxon>
        <taxon>Araneomorphae</taxon>
        <taxon>Entelegynae</taxon>
        <taxon>Araneoidea</taxon>
        <taxon>Araneidae</taxon>
        <taxon>Araneus</taxon>
    </lineage>
</organism>
<proteinExistence type="predicted"/>
<dbReference type="PANTHER" id="PTHR23022">
    <property type="entry name" value="TRANSPOSABLE ELEMENT-RELATED"/>
    <property type="match status" value="1"/>
</dbReference>
<gene>
    <name evidence="2" type="primary">tc1a_501</name>
    <name evidence="3" type="synonym">tc1a_424</name>
    <name evidence="3" type="ORF">AVEN_107020_1</name>
    <name evidence="2" type="ORF">AVEN_268359_1</name>
</gene>
<dbReference type="Proteomes" id="UP000499080">
    <property type="component" value="Unassembled WGS sequence"/>
</dbReference>
<dbReference type="EMBL" id="BGPR01232487">
    <property type="protein sequence ID" value="GBL80618.1"/>
    <property type="molecule type" value="Genomic_DNA"/>
</dbReference>
<evidence type="ECO:0000259" key="1">
    <source>
        <dbReference type="Pfam" id="PF13358"/>
    </source>
</evidence>
<comment type="caution">
    <text evidence="2">The sequence shown here is derived from an EMBL/GenBank/DDBJ whole genome shotgun (WGS) entry which is preliminary data.</text>
</comment>
<feature type="domain" description="Tc1-like transposase DDE" evidence="1">
    <location>
        <begin position="12"/>
        <end position="147"/>
    </location>
</feature>
<dbReference type="Pfam" id="PF13358">
    <property type="entry name" value="DDE_3"/>
    <property type="match status" value="1"/>
</dbReference>
<dbReference type="GO" id="GO:0003676">
    <property type="term" value="F:nucleic acid binding"/>
    <property type="evidence" value="ECO:0007669"/>
    <property type="project" value="InterPro"/>
</dbReference>
<name>A0A4Y2ALC6_ARAVE</name>
<accession>A0A4Y2ALC6</accession>
<dbReference type="Gene3D" id="3.30.420.10">
    <property type="entry name" value="Ribonuclease H-like superfamily/Ribonuclease H"/>
    <property type="match status" value="1"/>
</dbReference>
<dbReference type="PANTHER" id="PTHR23022:SF135">
    <property type="entry name" value="SI:DKEY-77F5.3"/>
    <property type="match status" value="1"/>
</dbReference>
<evidence type="ECO:0000313" key="2">
    <source>
        <dbReference type="EMBL" id="GBL80510.1"/>
    </source>
</evidence>
<reference evidence="2 4" key="1">
    <citation type="journal article" date="2019" name="Sci. Rep.">
        <title>Orb-weaving spider Araneus ventricosus genome elucidates the spidroin gene catalogue.</title>
        <authorList>
            <person name="Kono N."/>
            <person name="Nakamura H."/>
            <person name="Ohtoshi R."/>
            <person name="Moran D.A.P."/>
            <person name="Shinohara A."/>
            <person name="Yoshida Y."/>
            <person name="Fujiwara M."/>
            <person name="Mori M."/>
            <person name="Tomita M."/>
            <person name="Arakawa K."/>
        </authorList>
    </citation>
    <scope>NUCLEOTIDE SEQUENCE [LARGE SCALE GENOMIC DNA]</scope>
</reference>
<dbReference type="AlphaFoldDB" id="A0A4Y2ALC6"/>
<dbReference type="InterPro" id="IPR036397">
    <property type="entry name" value="RNaseH_sf"/>
</dbReference>
<evidence type="ECO:0000313" key="4">
    <source>
        <dbReference type="Proteomes" id="UP000499080"/>
    </source>
</evidence>